<keyword evidence="4" id="KW-0238">DNA-binding</keyword>
<feature type="region of interest" description="Disordered" evidence="6">
    <location>
        <begin position="130"/>
        <end position="185"/>
    </location>
</feature>
<dbReference type="KEGG" id="mdu:MDUV_00040"/>
<keyword evidence="2" id="KW-0805">Transcription regulation</keyword>
<dbReference type="InterPro" id="IPR052704">
    <property type="entry name" value="ECF_Sigma-70_Domain"/>
</dbReference>
<evidence type="ECO:0000259" key="7">
    <source>
        <dbReference type="Pfam" id="PF08281"/>
    </source>
</evidence>
<dbReference type="AlphaFoldDB" id="A0A7I7JV78"/>
<dbReference type="Gene3D" id="1.10.10.10">
    <property type="entry name" value="Winged helix-like DNA-binding domain superfamily/Winged helix DNA-binding domain"/>
    <property type="match status" value="1"/>
</dbReference>
<keyword evidence="9" id="KW-1185">Reference proteome</keyword>
<feature type="compositionally biased region" description="Basic residues" evidence="6">
    <location>
        <begin position="149"/>
        <end position="161"/>
    </location>
</feature>
<name>A0A7I7JV78_9MYCO</name>
<dbReference type="InterPro" id="IPR036388">
    <property type="entry name" value="WH-like_DNA-bd_sf"/>
</dbReference>
<gene>
    <name evidence="8" type="ORF">MDUV_00040</name>
</gene>
<evidence type="ECO:0000256" key="5">
    <source>
        <dbReference type="ARBA" id="ARBA00023163"/>
    </source>
</evidence>
<evidence type="ECO:0000313" key="8">
    <source>
        <dbReference type="EMBL" id="BBX15144.1"/>
    </source>
</evidence>
<dbReference type="GO" id="GO:0006352">
    <property type="term" value="P:DNA-templated transcription initiation"/>
    <property type="evidence" value="ECO:0007669"/>
    <property type="project" value="InterPro"/>
</dbReference>
<dbReference type="InterPro" id="IPR013324">
    <property type="entry name" value="RNA_pol_sigma_r3/r4-like"/>
</dbReference>
<comment type="similarity">
    <text evidence="1">Belongs to the sigma-70 factor family. ECF subfamily.</text>
</comment>
<feature type="region of interest" description="Disordered" evidence="6">
    <location>
        <begin position="91"/>
        <end position="112"/>
    </location>
</feature>
<dbReference type="GO" id="GO:0003677">
    <property type="term" value="F:DNA binding"/>
    <property type="evidence" value="ECO:0007669"/>
    <property type="project" value="UniProtKB-KW"/>
</dbReference>
<dbReference type="InterPro" id="IPR013249">
    <property type="entry name" value="RNA_pol_sigma70_r4_t2"/>
</dbReference>
<evidence type="ECO:0000313" key="9">
    <source>
        <dbReference type="Proteomes" id="UP000467006"/>
    </source>
</evidence>
<feature type="domain" description="RNA polymerase sigma factor 70 region 4 type 2" evidence="7">
    <location>
        <begin position="46"/>
        <end position="98"/>
    </location>
</feature>
<dbReference type="EMBL" id="AP022563">
    <property type="protein sequence ID" value="BBX15144.1"/>
    <property type="molecule type" value="Genomic_DNA"/>
</dbReference>
<dbReference type="PANTHER" id="PTHR30173:SF43">
    <property type="entry name" value="ECF RNA POLYMERASE SIGMA FACTOR SIGI-RELATED"/>
    <property type="match status" value="1"/>
</dbReference>
<evidence type="ECO:0000256" key="4">
    <source>
        <dbReference type="ARBA" id="ARBA00023125"/>
    </source>
</evidence>
<dbReference type="RefSeq" id="WP_244962250.1">
    <property type="nucleotide sequence ID" value="NZ_AP022563.1"/>
</dbReference>
<dbReference type="Proteomes" id="UP000467006">
    <property type="component" value="Chromosome"/>
</dbReference>
<dbReference type="Pfam" id="PF08281">
    <property type="entry name" value="Sigma70_r4_2"/>
    <property type="match status" value="1"/>
</dbReference>
<dbReference type="PANTHER" id="PTHR30173">
    <property type="entry name" value="SIGMA 19 FACTOR"/>
    <property type="match status" value="1"/>
</dbReference>
<reference evidence="8 9" key="1">
    <citation type="journal article" date="2019" name="Emerg. Microbes Infect.">
        <title>Comprehensive subspecies identification of 175 nontuberculous mycobacteria species based on 7547 genomic profiles.</title>
        <authorList>
            <person name="Matsumoto Y."/>
            <person name="Kinjo T."/>
            <person name="Motooka D."/>
            <person name="Nabeya D."/>
            <person name="Jung N."/>
            <person name="Uechi K."/>
            <person name="Horii T."/>
            <person name="Iida T."/>
            <person name="Fujita J."/>
            <person name="Nakamura S."/>
        </authorList>
    </citation>
    <scope>NUCLEOTIDE SEQUENCE [LARGE SCALE GENOMIC DNA]</scope>
    <source>
        <strain evidence="8 9">JCM 6396</strain>
    </source>
</reference>
<organism evidence="8 9">
    <name type="scientific">Mycolicibacterium duvalii</name>
    <dbReference type="NCBI Taxonomy" id="39688"/>
    <lineage>
        <taxon>Bacteria</taxon>
        <taxon>Bacillati</taxon>
        <taxon>Actinomycetota</taxon>
        <taxon>Actinomycetes</taxon>
        <taxon>Mycobacteriales</taxon>
        <taxon>Mycobacteriaceae</taxon>
        <taxon>Mycolicibacterium</taxon>
    </lineage>
</organism>
<evidence type="ECO:0000256" key="1">
    <source>
        <dbReference type="ARBA" id="ARBA00010641"/>
    </source>
</evidence>
<evidence type="ECO:0000256" key="3">
    <source>
        <dbReference type="ARBA" id="ARBA00023082"/>
    </source>
</evidence>
<protein>
    <recommendedName>
        <fullName evidence="7">RNA polymerase sigma factor 70 region 4 type 2 domain-containing protein</fullName>
    </recommendedName>
</protein>
<keyword evidence="5" id="KW-0804">Transcription</keyword>
<dbReference type="SUPFAM" id="SSF88659">
    <property type="entry name" value="Sigma3 and sigma4 domains of RNA polymerase sigma factors"/>
    <property type="match status" value="1"/>
</dbReference>
<accession>A0A7I7JV78</accession>
<evidence type="ECO:0000256" key="6">
    <source>
        <dbReference type="SAM" id="MobiDB-lite"/>
    </source>
</evidence>
<feature type="compositionally biased region" description="Basic and acidic residues" evidence="6">
    <location>
        <begin position="162"/>
        <end position="183"/>
    </location>
</feature>
<dbReference type="GO" id="GO:0016987">
    <property type="term" value="F:sigma factor activity"/>
    <property type="evidence" value="ECO:0007669"/>
    <property type="project" value="UniProtKB-KW"/>
</dbReference>
<keyword evidence="3" id="KW-0731">Sigma factor</keyword>
<proteinExistence type="inferred from homology"/>
<evidence type="ECO:0000256" key="2">
    <source>
        <dbReference type="ARBA" id="ARBA00023015"/>
    </source>
</evidence>
<sequence>MVSRVCLDQLRERRRRDALGRQLTDGIDTAIAAADEAMLRREDVSRALLMLMRELTPPQRVAYVLHDLFSLPFDTVAAVLDITPAAAKKHASRARARLSPPAPGGPQHRDDRQHREIVDAFLHAARGDRHDDAVGAGLRAPRRPGTLAARRRHHRPRRRGGRRDPILRRPDPRQRPMRVDGHPVDVIAPGGHPWALIDIATTGGVITEINLRPVRPADRFYAL</sequence>